<dbReference type="EMBL" id="BLLF01000344">
    <property type="protein sequence ID" value="GFH10761.1"/>
    <property type="molecule type" value="Genomic_DNA"/>
</dbReference>
<accession>A0A699YMM2</accession>
<reference evidence="1 2" key="1">
    <citation type="submission" date="2020-02" db="EMBL/GenBank/DDBJ databases">
        <title>Draft genome sequence of Haematococcus lacustris strain NIES-144.</title>
        <authorList>
            <person name="Morimoto D."/>
            <person name="Nakagawa S."/>
            <person name="Yoshida T."/>
            <person name="Sawayama S."/>
        </authorList>
    </citation>
    <scope>NUCLEOTIDE SEQUENCE [LARGE SCALE GENOMIC DNA]</scope>
    <source>
        <strain evidence="1 2">NIES-144</strain>
    </source>
</reference>
<dbReference type="Proteomes" id="UP000485058">
    <property type="component" value="Unassembled WGS sequence"/>
</dbReference>
<proteinExistence type="predicted"/>
<evidence type="ECO:0000313" key="1">
    <source>
        <dbReference type="EMBL" id="GFH10761.1"/>
    </source>
</evidence>
<sequence>MNGPDVHIVRKVDRTFFGGLTGAAADWDKVVKAYEKNGLQH</sequence>
<organism evidence="1 2">
    <name type="scientific">Haematococcus lacustris</name>
    <name type="common">Green alga</name>
    <name type="synonym">Haematococcus pluvialis</name>
    <dbReference type="NCBI Taxonomy" id="44745"/>
    <lineage>
        <taxon>Eukaryota</taxon>
        <taxon>Viridiplantae</taxon>
        <taxon>Chlorophyta</taxon>
        <taxon>core chlorophytes</taxon>
        <taxon>Chlorophyceae</taxon>
        <taxon>CS clade</taxon>
        <taxon>Chlamydomonadales</taxon>
        <taxon>Haematococcaceae</taxon>
        <taxon>Haematococcus</taxon>
    </lineage>
</organism>
<protein>
    <submittedName>
        <fullName evidence="1">Uncharacterized protein</fullName>
    </submittedName>
</protein>
<name>A0A699YMM2_HAELA</name>
<evidence type="ECO:0000313" key="2">
    <source>
        <dbReference type="Proteomes" id="UP000485058"/>
    </source>
</evidence>
<gene>
    <name evidence="1" type="ORF">HaLaN_06134</name>
</gene>
<keyword evidence="2" id="KW-1185">Reference proteome</keyword>
<dbReference type="AlphaFoldDB" id="A0A699YMM2"/>
<comment type="caution">
    <text evidence="1">The sequence shown here is derived from an EMBL/GenBank/DDBJ whole genome shotgun (WGS) entry which is preliminary data.</text>
</comment>